<evidence type="ECO:0000256" key="1">
    <source>
        <dbReference type="SAM" id="Phobius"/>
    </source>
</evidence>
<gene>
    <name evidence="3" type="ORF">Poli38472_009216</name>
</gene>
<protein>
    <recommendedName>
        <fullName evidence="2">NADH-ubiquinone oxidoreductase 21kDa subunit N-terminal domain-containing protein</fullName>
    </recommendedName>
</protein>
<name>A0A8K1CK63_PYTOL</name>
<keyword evidence="1" id="KW-1133">Transmembrane helix</keyword>
<keyword evidence="1" id="KW-0472">Membrane</keyword>
<evidence type="ECO:0000259" key="2">
    <source>
        <dbReference type="Pfam" id="PF10785"/>
    </source>
</evidence>
<evidence type="ECO:0000313" key="4">
    <source>
        <dbReference type="Proteomes" id="UP000794436"/>
    </source>
</evidence>
<dbReference type="InterPro" id="IPR053229">
    <property type="entry name" value="NADH-Q_oxidrdct_subunit"/>
</dbReference>
<comment type="caution">
    <text evidence="3">The sequence shown here is derived from an EMBL/GenBank/DDBJ whole genome shotgun (WGS) entry which is preliminary data.</text>
</comment>
<keyword evidence="1" id="KW-0812">Transmembrane</keyword>
<sequence>MSDTVRNPYDAKFPVIVEHPTYADVRANFSGNDYLKWGGVTAASFPLGYVFGTKVHKRVGGPSMWVTGLLGSLGGFLWAYQSSSFRLQGHLPNTREVKKYIESKQ</sequence>
<feature type="domain" description="NADH-ubiquinone oxidoreductase 21kDa subunit N-terminal" evidence="2">
    <location>
        <begin position="11"/>
        <end position="90"/>
    </location>
</feature>
<dbReference type="PANTHER" id="PTHR34062">
    <property type="entry name" value="OXIDOREDUCTASE 21 KDA SUBUNIT, PUTATIVE (AFU_ORTHOLOGUE AFUA_4G04750)-RELATED"/>
    <property type="match status" value="1"/>
</dbReference>
<dbReference type="AlphaFoldDB" id="A0A8K1CK63"/>
<evidence type="ECO:0000313" key="3">
    <source>
        <dbReference type="EMBL" id="TMW65049.1"/>
    </source>
</evidence>
<dbReference type="OrthoDB" id="196140at2759"/>
<proteinExistence type="predicted"/>
<feature type="transmembrane region" description="Helical" evidence="1">
    <location>
        <begin position="64"/>
        <end position="81"/>
    </location>
</feature>
<dbReference type="Proteomes" id="UP000794436">
    <property type="component" value="Unassembled WGS sequence"/>
</dbReference>
<dbReference type="Pfam" id="PF10785">
    <property type="entry name" value="NADH-u_ox-rdase"/>
    <property type="match status" value="1"/>
</dbReference>
<keyword evidence="4" id="KW-1185">Reference proteome</keyword>
<dbReference type="EMBL" id="SPLM01000038">
    <property type="protein sequence ID" value="TMW65049.1"/>
    <property type="molecule type" value="Genomic_DNA"/>
</dbReference>
<reference evidence="3" key="1">
    <citation type="submission" date="2019-03" db="EMBL/GenBank/DDBJ databases">
        <title>Long read genome sequence of the mycoparasitic Pythium oligandrum ATCC 38472 isolated from sugarbeet rhizosphere.</title>
        <authorList>
            <person name="Gaulin E."/>
        </authorList>
    </citation>
    <scope>NUCLEOTIDE SEQUENCE</scope>
    <source>
        <strain evidence="3">ATCC 38472_TT</strain>
    </source>
</reference>
<organism evidence="3 4">
    <name type="scientific">Pythium oligandrum</name>
    <name type="common">Mycoparasitic fungus</name>
    <dbReference type="NCBI Taxonomy" id="41045"/>
    <lineage>
        <taxon>Eukaryota</taxon>
        <taxon>Sar</taxon>
        <taxon>Stramenopiles</taxon>
        <taxon>Oomycota</taxon>
        <taxon>Peronosporomycetes</taxon>
        <taxon>Pythiales</taxon>
        <taxon>Pythiaceae</taxon>
        <taxon>Pythium</taxon>
    </lineage>
</organism>
<dbReference type="InterPro" id="IPR019721">
    <property type="entry name" value="NADH-UbQ_OxRdtase_su21_N"/>
</dbReference>
<accession>A0A8K1CK63</accession>
<dbReference type="PANTHER" id="PTHR34062:SF1">
    <property type="entry name" value="NADH-UBIQUINONE OXIDOREDUCTASE 21KDA SUBUNIT N-TERMINAL DOMAIN-CONTAINING PROTEIN"/>
    <property type="match status" value="1"/>
</dbReference>